<gene>
    <name evidence="1" type="ORF">AB205_0050720</name>
</gene>
<proteinExistence type="predicted"/>
<dbReference type="EMBL" id="KV936891">
    <property type="protein sequence ID" value="PIO29539.1"/>
    <property type="molecule type" value="Genomic_DNA"/>
</dbReference>
<evidence type="ECO:0000313" key="1">
    <source>
        <dbReference type="EMBL" id="PIO29539.1"/>
    </source>
</evidence>
<accession>A0A2G9RNQ5</accession>
<sequence>MYLCNHYYLFQLCRLHAPVESSPSQEFARTKLLSHPKSMPSWVFSGCQHSRIGTF</sequence>
<organism evidence="1 2">
    <name type="scientific">Aquarana catesbeiana</name>
    <name type="common">American bullfrog</name>
    <name type="synonym">Rana catesbeiana</name>
    <dbReference type="NCBI Taxonomy" id="8400"/>
    <lineage>
        <taxon>Eukaryota</taxon>
        <taxon>Metazoa</taxon>
        <taxon>Chordata</taxon>
        <taxon>Craniata</taxon>
        <taxon>Vertebrata</taxon>
        <taxon>Euteleostomi</taxon>
        <taxon>Amphibia</taxon>
        <taxon>Batrachia</taxon>
        <taxon>Anura</taxon>
        <taxon>Neobatrachia</taxon>
        <taxon>Ranoidea</taxon>
        <taxon>Ranidae</taxon>
        <taxon>Aquarana</taxon>
    </lineage>
</organism>
<name>A0A2G9RNQ5_AQUCT</name>
<reference evidence="2" key="1">
    <citation type="journal article" date="2017" name="Nat. Commun.">
        <title>The North American bullfrog draft genome provides insight into hormonal regulation of long noncoding RNA.</title>
        <authorList>
            <person name="Hammond S.A."/>
            <person name="Warren R.L."/>
            <person name="Vandervalk B.P."/>
            <person name="Kucuk E."/>
            <person name="Khan H."/>
            <person name="Gibb E.A."/>
            <person name="Pandoh P."/>
            <person name="Kirk H."/>
            <person name="Zhao Y."/>
            <person name="Jones M."/>
            <person name="Mungall A.J."/>
            <person name="Coope R."/>
            <person name="Pleasance S."/>
            <person name="Moore R.A."/>
            <person name="Holt R.A."/>
            <person name="Round J.M."/>
            <person name="Ohora S."/>
            <person name="Walle B.V."/>
            <person name="Veldhoen N."/>
            <person name="Helbing C.C."/>
            <person name="Birol I."/>
        </authorList>
    </citation>
    <scope>NUCLEOTIDE SEQUENCE [LARGE SCALE GENOMIC DNA]</scope>
</reference>
<dbReference type="AlphaFoldDB" id="A0A2G9RNQ5"/>
<evidence type="ECO:0000313" key="2">
    <source>
        <dbReference type="Proteomes" id="UP000228934"/>
    </source>
</evidence>
<protein>
    <submittedName>
        <fullName evidence="1">Uncharacterized protein</fullName>
    </submittedName>
</protein>
<keyword evidence="2" id="KW-1185">Reference proteome</keyword>
<dbReference type="Proteomes" id="UP000228934">
    <property type="component" value="Unassembled WGS sequence"/>
</dbReference>